<dbReference type="InterPro" id="IPR017517">
    <property type="entry name" value="Maleyloyr_isom"/>
</dbReference>
<gene>
    <name evidence="4" type="ORF">FHE65_20180</name>
    <name evidence="3" type="ORF">FHE65_20370</name>
</gene>
<dbReference type="NCBIfam" id="TIGR03083">
    <property type="entry name" value="maleylpyruvate isomerase family mycothiol-dependent enzyme"/>
    <property type="match status" value="1"/>
</dbReference>
<dbReference type="EMBL" id="VDFR01000091">
    <property type="protein sequence ID" value="TNC42813.1"/>
    <property type="molecule type" value="Genomic_DNA"/>
</dbReference>
<evidence type="ECO:0000259" key="1">
    <source>
        <dbReference type="Pfam" id="PF07398"/>
    </source>
</evidence>
<dbReference type="GO" id="GO:0005886">
    <property type="term" value="C:plasma membrane"/>
    <property type="evidence" value="ECO:0007669"/>
    <property type="project" value="TreeGrafter"/>
</dbReference>
<dbReference type="GO" id="GO:0016853">
    <property type="term" value="F:isomerase activity"/>
    <property type="evidence" value="ECO:0007669"/>
    <property type="project" value="UniProtKB-KW"/>
</dbReference>
<dbReference type="PANTHER" id="PTHR40758">
    <property type="entry name" value="CONSERVED PROTEIN"/>
    <property type="match status" value="1"/>
</dbReference>
<dbReference type="Pfam" id="PF07398">
    <property type="entry name" value="MDMPI_C"/>
    <property type="match status" value="1"/>
</dbReference>
<sequence>MAPRQHDAETRLPWDLYLAVIRTEVDRALQVTDDLDAPVPACPGWTARDLLEHVGLVFRHKVESIRSASEPPWPLSGMDTSDVRRLVTEETATLLAELQQRGPREIRHTWFPDDRSNGFWFRRMALEATVHRVDTEQAAGGPVTPIEDEVALDGIDEFLTVFVGGPWWDDDEELSGFPVDARVRITADGRSWTLALSEREVLVTPGDDAPVDLAVEGSPHEVYLWMWGRAPADLALEGRKDLLEQLEGRFAELGN</sequence>
<evidence type="ECO:0000313" key="4">
    <source>
        <dbReference type="EMBL" id="TNC42813.1"/>
    </source>
</evidence>
<keyword evidence="3" id="KW-0413">Isomerase</keyword>
<dbReference type="AlphaFoldDB" id="A0A5C4MLD1"/>
<protein>
    <submittedName>
        <fullName evidence="3">Maleylpyruvate isomerase family mycothiol-dependent enzyme</fullName>
    </submittedName>
</protein>
<dbReference type="EMBL" id="VDFR01000092">
    <property type="protein sequence ID" value="TNC42749.1"/>
    <property type="molecule type" value="Genomic_DNA"/>
</dbReference>
<comment type="caution">
    <text evidence="3">The sequence shown here is derived from an EMBL/GenBank/DDBJ whole genome shotgun (WGS) entry which is preliminary data.</text>
</comment>
<proteinExistence type="predicted"/>
<name>A0A5C4MLD1_9ACTN</name>
<dbReference type="GO" id="GO:0046872">
    <property type="term" value="F:metal ion binding"/>
    <property type="evidence" value="ECO:0007669"/>
    <property type="project" value="InterPro"/>
</dbReference>
<accession>A0A5C4MLD1</accession>
<evidence type="ECO:0000313" key="3">
    <source>
        <dbReference type="EMBL" id="TNC42749.1"/>
    </source>
</evidence>
<feature type="domain" description="MDMPI C-terminal" evidence="1">
    <location>
        <begin position="149"/>
        <end position="244"/>
    </location>
</feature>
<dbReference type="SUPFAM" id="SSF109854">
    <property type="entry name" value="DinB/YfiT-like putative metalloenzymes"/>
    <property type="match status" value="1"/>
</dbReference>
<dbReference type="InterPro" id="IPR024344">
    <property type="entry name" value="MDMPI_metal-binding"/>
</dbReference>
<organism evidence="3 5">
    <name type="scientific">Mumia zhuanghuii</name>
    <dbReference type="NCBI Taxonomy" id="2585211"/>
    <lineage>
        <taxon>Bacteria</taxon>
        <taxon>Bacillati</taxon>
        <taxon>Actinomycetota</taxon>
        <taxon>Actinomycetes</taxon>
        <taxon>Propionibacteriales</taxon>
        <taxon>Nocardioidaceae</taxon>
        <taxon>Mumia</taxon>
    </lineage>
</organism>
<evidence type="ECO:0000259" key="2">
    <source>
        <dbReference type="Pfam" id="PF11716"/>
    </source>
</evidence>
<dbReference type="InterPro" id="IPR010872">
    <property type="entry name" value="MDMPI_C-term_domain"/>
</dbReference>
<feature type="domain" description="Mycothiol-dependent maleylpyruvate isomerase metal-binding" evidence="2">
    <location>
        <begin position="21"/>
        <end position="134"/>
    </location>
</feature>
<dbReference type="PANTHER" id="PTHR40758:SF1">
    <property type="entry name" value="CONSERVED PROTEIN"/>
    <property type="match status" value="1"/>
</dbReference>
<dbReference type="Proteomes" id="UP000306740">
    <property type="component" value="Unassembled WGS sequence"/>
</dbReference>
<dbReference type="InterPro" id="IPR034660">
    <property type="entry name" value="DinB/YfiT-like"/>
</dbReference>
<dbReference type="OrthoDB" id="3671213at2"/>
<evidence type="ECO:0000313" key="5">
    <source>
        <dbReference type="Proteomes" id="UP000306740"/>
    </source>
</evidence>
<dbReference type="Pfam" id="PF11716">
    <property type="entry name" value="MDMPI_N"/>
    <property type="match status" value="1"/>
</dbReference>
<reference evidence="3 5" key="1">
    <citation type="submission" date="2019-05" db="EMBL/GenBank/DDBJ databases">
        <title>Mumia sp. nov., isolated from the intestinal contents of plateau pika (Ochotona curzoniae) in the Qinghai-Tibet plateau of China.</title>
        <authorList>
            <person name="Tian Z."/>
        </authorList>
    </citation>
    <scope>NUCLEOTIDE SEQUENCE [LARGE SCALE GENOMIC DNA]</scope>
    <source>
        <strain evidence="5">527</strain>
        <strain evidence="3">Z527</strain>
    </source>
</reference>
<keyword evidence="3" id="KW-0670">Pyruvate</keyword>
<dbReference type="RefSeq" id="WP_139106492.1">
    <property type="nucleotide sequence ID" value="NZ_VDFR01000091.1"/>
</dbReference>